<dbReference type="Gene3D" id="3.30.980.10">
    <property type="entry name" value="Threonyl-trna Synthetase, Chain A, domain 2"/>
    <property type="match status" value="1"/>
</dbReference>
<dbReference type="PRINTS" id="PR00980">
    <property type="entry name" value="TRNASYNTHALA"/>
</dbReference>
<evidence type="ECO:0000313" key="11">
    <source>
        <dbReference type="EMBL" id="PIZ66604.1"/>
    </source>
</evidence>
<dbReference type="SUPFAM" id="SSF101353">
    <property type="entry name" value="Putative anticodon-binding domain of alanyl-tRNA synthetase (AlaRS)"/>
    <property type="match status" value="1"/>
</dbReference>
<feature type="domain" description="Alanyl-transfer RNA synthetases family profile" evidence="10">
    <location>
        <begin position="3"/>
        <end position="610"/>
    </location>
</feature>
<keyword evidence="7" id="KW-0694">RNA-binding</keyword>
<evidence type="ECO:0000256" key="7">
    <source>
        <dbReference type="ARBA" id="ARBA00022884"/>
    </source>
</evidence>
<dbReference type="GO" id="GO:0002161">
    <property type="term" value="F:aminoacyl-tRNA deacylase activity"/>
    <property type="evidence" value="ECO:0007669"/>
    <property type="project" value="TreeGrafter"/>
</dbReference>
<evidence type="ECO:0000256" key="3">
    <source>
        <dbReference type="ARBA" id="ARBA00022555"/>
    </source>
</evidence>
<dbReference type="InterPro" id="IPR018165">
    <property type="entry name" value="Ala-tRNA-synth_IIc_core"/>
</dbReference>
<evidence type="ECO:0000259" key="10">
    <source>
        <dbReference type="PROSITE" id="PS50860"/>
    </source>
</evidence>
<evidence type="ECO:0000256" key="2">
    <source>
        <dbReference type="ARBA" id="ARBA00013168"/>
    </source>
</evidence>
<dbReference type="InterPro" id="IPR050058">
    <property type="entry name" value="Ala-tRNA_ligase"/>
</dbReference>
<evidence type="ECO:0000256" key="9">
    <source>
        <dbReference type="ARBA" id="ARBA00023146"/>
    </source>
</evidence>
<keyword evidence="3" id="KW-0820">tRNA-binding</keyword>
<dbReference type="SUPFAM" id="SSF55681">
    <property type="entry name" value="Class II aaRS and biotin synthetases"/>
    <property type="match status" value="1"/>
</dbReference>
<dbReference type="EC" id="6.1.1.7" evidence="2"/>
<dbReference type="PANTHER" id="PTHR11777:SF9">
    <property type="entry name" value="ALANINE--TRNA LIGASE, CYTOPLASMIC"/>
    <property type="match status" value="1"/>
</dbReference>
<protein>
    <recommendedName>
        <fullName evidence="2">alanine--tRNA ligase</fullName>
        <ecNumber evidence="2">6.1.1.7</ecNumber>
    </recommendedName>
</protein>
<dbReference type="GO" id="GO:0005829">
    <property type="term" value="C:cytosol"/>
    <property type="evidence" value="ECO:0007669"/>
    <property type="project" value="TreeGrafter"/>
</dbReference>
<dbReference type="GO" id="GO:0006419">
    <property type="term" value="P:alanyl-tRNA aminoacylation"/>
    <property type="evidence" value="ECO:0007669"/>
    <property type="project" value="InterPro"/>
</dbReference>
<dbReference type="AlphaFoldDB" id="A0A2M7U6I4"/>
<dbReference type="InterPro" id="IPR045864">
    <property type="entry name" value="aa-tRNA-synth_II/BPL/LPL"/>
</dbReference>
<dbReference type="InterPro" id="IPR012947">
    <property type="entry name" value="tRNA_SAD"/>
</dbReference>
<keyword evidence="4 11" id="KW-0436">Ligase</keyword>
<keyword evidence="5" id="KW-0547">Nucleotide-binding</keyword>
<proteinExistence type="inferred from homology"/>
<dbReference type="Pfam" id="PF01411">
    <property type="entry name" value="tRNA-synt_2c"/>
    <property type="match status" value="1"/>
</dbReference>
<evidence type="ECO:0000256" key="4">
    <source>
        <dbReference type="ARBA" id="ARBA00022598"/>
    </source>
</evidence>
<evidence type="ECO:0000256" key="5">
    <source>
        <dbReference type="ARBA" id="ARBA00022741"/>
    </source>
</evidence>
<name>A0A2M7U6I4_9BACT</name>
<dbReference type="EMBL" id="PFOD01000002">
    <property type="protein sequence ID" value="PIZ66604.1"/>
    <property type="molecule type" value="Genomic_DNA"/>
</dbReference>
<dbReference type="GO" id="GO:0000049">
    <property type="term" value="F:tRNA binding"/>
    <property type="evidence" value="ECO:0007669"/>
    <property type="project" value="UniProtKB-KW"/>
</dbReference>
<sequence length="610" mass="69441">MSLTHRQLRQKFSSFLINLGHAEVPPISLIPQDDPTTLFTGSGMQQFVPYLLGEKHPQGDKLLNIQHCVRVQDIEEVGDNRHDTLFEMMGSWSLGDYFKVEQLNNLFTFLTNPKSGLGLNPRRLFVTAFEGDEQIPRDEKSIEIWTDIFTKVEIDPKIGERIFLYPADKNWWSRAGVPTNMPPGEPGGPDSEVFYQFDVQHDPTFGKICHPNCDCGRFLEIGNSVFMQYKKMPDGTFSELPKMNVDFGGGLERMLAAAQNDPDVFKTDVFIKIIDGVETATNLKYSDPVNQPSMRIIADHLKTATFIIKDGIRPSNKEQGYVLRRLLRRALVKIRALNERFSTESLTPIVKSVLATYEGIYFDASRDEKMITNVIHDEIAKFEKTLARGLREMKKITNMDGKKAFDLYQSYGFPVEITQEIMSDRGIMINVDEYNIEAKKHQEASRSSADKKFKGGLADQSEQTIKYHTATHLLHQALFDVLGDSVRQEGSNITTDRLRFDFNCNKKPTADDITKVESIINEKIMEAHSVKFVVMPKNEAKEVGARSFFKEKYPGQVKVFYIGKEDAMIKDAYSKEFCGGPHVKNTNEIGKIKIVKFKKIGSNTYRIYAN</sequence>
<dbReference type="InterPro" id="IPR002318">
    <property type="entry name" value="Ala-tRNA-lgiase_IIc"/>
</dbReference>
<keyword evidence="6" id="KW-0067">ATP-binding</keyword>
<evidence type="ECO:0000256" key="6">
    <source>
        <dbReference type="ARBA" id="ARBA00022840"/>
    </source>
</evidence>
<dbReference type="Proteomes" id="UP000230027">
    <property type="component" value="Unassembled WGS sequence"/>
</dbReference>
<dbReference type="Gene3D" id="3.30.54.20">
    <property type="match status" value="1"/>
</dbReference>
<evidence type="ECO:0000256" key="8">
    <source>
        <dbReference type="ARBA" id="ARBA00022917"/>
    </source>
</evidence>
<organism evidence="11 12">
    <name type="scientific">Candidatus Roizmanbacteria bacterium CG_4_10_14_0_2_um_filter_36_9</name>
    <dbReference type="NCBI Taxonomy" id="1974823"/>
    <lineage>
        <taxon>Bacteria</taxon>
        <taxon>Candidatus Roizmaniibacteriota</taxon>
    </lineage>
</organism>
<dbReference type="CDD" id="cd00673">
    <property type="entry name" value="AlaRS_core"/>
    <property type="match status" value="1"/>
</dbReference>
<evidence type="ECO:0000313" key="12">
    <source>
        <dbReference type="Proteomes" id="UP000230027"/>
    </source>
</evidence>
<dbReference type="InterPro" id="IPR018163">
    <property type="entry name" value="Thr/Ala-tRNA-synth_IIc_edit"/>
</dbReference>
<keyword evidence="9" id="KW-0030">Aminoacyl-tRNA synthetase</keyword>
<dbReference type="InterPro" id="IPR018162">
    <property type="entry name" value="Ala-tRNA-ligase_IIc_anticod-bd"/>
</dbReference>
<gene>
    <name evidence="11" type="ORF">COY14_00035</name>
</gene>
<reference evidence="12" key="1">
    <citation type="submission" date="2017-09" db="EMBL/GenBank/DDBJ databases">
        <title>Depth-based differentiation of microbial function through sediment-hosted aquifers and enrichment of novel symbionts in the deep terrestrial subsurface.</title>
        <authorList>
            <person name="Probst A.J."/>
            <person name="Ladd B."/>
            <person name="Jarett J.K."/>
            <person name="Geller-Mcgrath D.E."/>
            <person name="Sieber C.M.K."/>
            <person name="Emerson J.B."/>
            <person name="Anantharaman K."/>
            <person name="Thomas B.C."/>
            <person name="Malmstrom R."/>
            <person name="Stieglmeier M."/>
            <person name="Klingl A."/>
            <person name="Woyke T."/>
            <person name="Ryan C.M."/>
            <person name="Banfield J.F."/>
        </authorList>
    </citation>
    <scope>NUCLEOTIDE SEQUENCE [LARGE SCALE GENOMIC DNA]</scope>
</reference>
<dbReference type="GO" id="GO:0004813">
    <property type="term" value="F:alanine-tRNA ligase activity"/>
    <property type="evidence" value="ECO:0007669"/>
    <property type="project" value="UniProtKB-EC"/>
</dbReference>
<dbReference type="FunFam" id="3.30.980.10:FF:000004">
    <property type="entry name" value="Alanine--tRNA ligase, cytoplasmic"/>
    <property type="match status" value="1"/>
</dbReference>
<keyword evidence="8" id="KW-0648">Protein biosynthesis</keyword>
<dbReference type="SMART" id="SM00863">
    <property type="entry name" value="tRNA_SAD"/>
    <property type="match status" value="1"/>
</dbReference>
<dbReference type="GO" id="GO:0005524">
    <property type="term" value="F:ATP binding"/>
    <property type="evidence" value="ECO:0007669"/>
    <property type="project" value="UniProtKB-KW"/>
</dbReference>
<dbReference type="PROSITE" id="PS50860">
    <property type="entry name" value="AA_TRNA_LIGASE_II_ALA"/>
    <property type="match status" value="1"/>
</dbReference>
<dbReference type="PANTHER" id="PTHR11777">
    <property type="entry name" value="ALANYL-TRNA SYNTHETASE"/>
    <property type="match status" value="1"/>
</dbReference>
<dbReference type="Pfam" id="PF07973">
    <property type="entry name" value="tRNA_SAD"/>
    <property type="match status" value="1"/>
</dbReference>
<evidence type="ECO:0000256" key="1">
    <source>
        <dbReference type="ARBA" id="ARBA00008226"/>
    </source>
</evidence>
<comment type="caution">
    <text evidence="11">The sequence shown here is derived from an EMBL/GenBank/DDBJ whole genome shotgun (WGS) entry which is preliminary data.</text>
</comment>
<accession>A0A2M7U6I4</accession>
<dbReference type="Gene3D" id="3.30.930.10">
    <property type="entry name" value="Bira Bifunctional Protein, Domain 2"/>
    <property type="match status" value="1"/>
</dbReference>
<dbReference type="InterPro" id="IPR018164">
    <property type="entry name" value="Ala-tRNA-synth_IIc_N"/>
</dbReference>
<dbReference type="NCBIfam" id="NF002436">
    <property type="entry name" value="PRK01584.1"/>
    <property type="match status" value="1"/>
</dbReference>
<comment type="similarity">
    <text evidence="1">Belongs to the class-II aminoacyl-tRNA synthetase family.</text>
</comment>
<dbReference type="SUPFAM" id="SSF55186">
    <property type="entry name" value="ThrRS/AlaRS common domain"/>
    <property type="match status" value="1"/>
</dbReference>